<evidence type="ECO:0000256" key="1">
    <source>
        <dbReference type="SAM" id="MobiDB-lite"/>
    </source>
</evidence>
<sequence length="135" mass="13557">MAADARAKVWSHSCSPQPGRYPRCPTSGPITGAVVETGTSPAAPVHASLPAAVVDVNPPAASKAGAAAGTQTRGPVEVDPPMAPIAGAPAIQPPAGRRCGRRRGSGVGVTGLRRNSGRGREHGRGLPGTRSRCTK</sequence>
<organism evidence="2 3">
    <name type="scientific">Pleurodeles waltl</name>
    <name type="common">Iberian ribbed newt</name>
    <dbReference type="NCBI Taxonomy" id="8319"/>
    <lineage>
        <taxon>Eukaryota</taxon>
        <taxon>Metazoa</taxon>
        <taxon>Chordata</taxon>
        <taxon>Craniata</taxon>
        <taxon>Vertebrata</taxon>
        <taxon>Euteleostomi</taxon>
        <taxon>Amphibia</taxon>
        <taxon>Batrachia</taxon>
        <taxon>Caudata</taxon>
        <taxon>Salamandroidea</taxon>
        <taxon>Salamandridae</taxon>
        <taxon>Pleurodelinae</taxon>
        <taxon>Pleurodeles</taxon>
    </lineage>
</organism>
<name>A0AAV7L1K2_PLEWA</name>
<gene>
    <name evidence="2" type="ORF">NDU88_003338</name>
</gene>
<accession>A0AAV7L1K2</accession>
<dbReference type="Proteomes" id="UP001066276">
    <property type="component" value="Chromosome 12"/>
</dbReference>
<proteinExistence type="predicted"/>
<evidence type="ECO:0000313" key="2">
    <source>
        <dbReference type="EMBL" id="KAJ1083178.1"/>
    </source>
</evidence>
<evidence type="ECO:0000313" key="3">
    <source>
        <dbReference type="Proteomes" id="UP001066276"/>
    </source>
</evidence>
<reference evidence="2" key="1">
    <citation type="journal article" date="2022" name="bioRxiv">
        <title>Sequencing and chromosome-scale assembly of the giantPleurodeles waltlgenome.</title>
        <authorList>
            <person name="Brown T."/>
            <person name="Elewa A."/>
            <person name="Iarovenko S."/>
            <person name="Subramanian E."/>
            <person name="Araus A.J."/>
            <person name="Petzold A."/>
            <person name="Susuki M."/>
            <person name="Suzuki K.-i.T."/>
            <person name="Hayashi T."/>
            <person name="Toyoda A."/>
            <person name="Oliveira C."/>
            <person name="Osipova E."/>
            <person name="Leigh N.D."/>
            <person name="Simon A."/>
            <person name="Yun M.H."/>
        </authorList>
    </citation>
    <scope>NUCLEOTIDE SEQUENCE</scope>
    <source>
        <strain evidence="2">20211129_DDA</strain>
        <tissue evidence="2">Liver</tissue>
    </source>
</reference>
<feature type="region of interest" description="Disordered" evidence="1">
    <location>
        <begin position="62"/>
        <end position="135"/>
    </location>
</feature>
<protein>
    <submittedName>
        <fullName evidence="2">Uncharacterized protein</fullName>
    </submittedName>
</protein>
<keyword evidence="3" id="KW-1185">Reference proteome</keyword>
<comment type="caution">
    <text evidence="2">The sequence shown here is derived from an EMBL/GenBank/DDBJ whole genome shotgun (WGS) entry which is preliminary data.</text>
</comment>
<dbReference type="AlphaFoldDB" id="A0AAV7L1K2"/>
<dbReference type="EMBL" id="JANPWB010000016">
    <property type="protein sequence ID" value="KAJ1083178.1"/>
    <property type="molecule type" value="Genomic_DNA"/>
</dbReference>
<feature type="compositionally biased region" description="Low complexity" evidence="1">
    <location>
        <begin position="84"/>
        <end position="97"/>
    </location>
</feature>
<feature type="region of interest" description="Disordered" evidence="1">
    <location>
        <begin position="1"/>
        <end position="22"/>
    </location>
</feature>